<comment type="caution">
    <text evidence="1">The sequence shown here is derived from an EMBL/GenBank/DDBJ whole genome shotgun (WGS) entry which is preliminary data.</text>
</comment>
<keyword evidence="2" id="KW-1185">Reference proteome</keyword>
<name>A0AAE1E4W6_9GAST</name>
<dbReference type="EMBL" id="JAWDGP010001129">
    <property type="protein sequence ID" value="KAK3794356.1"/>
    <property type="molecule type" value="Genomic_DNA"/>
</dbReference>
<proteinExistence type="predicted"/>
<accession>A0AAE1E4W6</accession>
<organism evidence="1 2">
    <name type="scientific">Elysia crispata</name>
    <name type="common">lettuce slug</name>
    <dbReference type="NCBI Taxonomy" id="231223"/>
    <lineage>
        <taxon>Eukaryota</taxon>
        <taxon>Metazoa</taxon>
        <taxon>Spiralia</taxon>
        <taxon>Lophotrochozoa</taxon>
        <taxon>Mollusca</taxon>
        <taxon>Gastropoda</taxon>
        <taxon>Heterobranchia</taxon>
        <taxon>Euthyneura</taxon>
        <taxon>Panpulmonata</taxon>
        <taxon>Sacoglossa</taxon>
        <taxon>Placobranchoidea</taxon>
        <taxon>Plakobranchidae</taxon>
        <taxon>Elysia</taxon>
    </lineage>
</organism>
<gene>
    <name evidence="1" type="ORF">RRG08_061025</name>
</gene>
<dbReference type="Proteomes" id="UP001283361">
    <property type="component" value="Unassembled WGS sequence"/>
</dbReference>
<evidence type="ECO:0000313" key="1">
    <source>
        <dbReference type="EMBL" id="KAK3794356.1"/>
    </source>
</evidence>
<reference evidence="1" key="1">
    <citation type="journal article" date="2023" name="G3 (Bethesda)">
        <title>A reference genome for the long-term kleptoplast-retaining sea slug Elysia crispata morphotype clarki.</title>
        <authorList>
            <person name="Eastman K.E."/>
            <person name="Pendleton A.L."/>
            <person name="Shaikh M.A."/>
            <person name="Suttiyut T."/>
            <person name="Ogas R."/>
            <person name="Tomko P."/>
            <person name="Gavelis G."/>
            <person name="Widhalm J.R."/>
            <person name="Wisecaver J.H."/>
        </authorList>
    </citation>
    <scope>NUCLEOTIDE SEQUENCE</scope>
    <source>
        <strain evidence="1">ECLA1</strain>
    </source>
</reference>
<protein>
    <submittedName>
        <fullName evidence="1">Uncharacterized protein</fullName>
    </submittedName>
</protein>
<evidence type="ECO:0000313" key="2">
    <source>
        <dbReference type="Proteomes" id="UP001283361"/>
    </source>
</evidence>
<dbReference type="AlphaFoldDB" id="A0AAE1E4W6"/>
<sequence length="148" mass="17081">MEATFDRSVHQVIFCGKFKKCIAMALQETERKRSVPRGDKKDRSCVLCQRASTRVHRLESFGLQFYTGVLRRRWRHGVDVSLVVHDPERLGHCLNCADAFPPRLCLCGLYLEREMARRDLFSGFRHAKNRDRSTKYTLHESVSAPGLG</sequence>